<proteinExistence type="predicted"/>
<protein>
    <submittedName>
        <fullName evidence="2">Uncharacterized protein</fullName>
    </submittedName>
</protein>
<dbReference type="OrthoDB" id="1436830at2759"/>
<sequence length="110" mass="11806">NHPPQQQQPFQQQLMLPLPPPPQNPAQPATTSAPTSGPSLEDLVKQMAANNLQFQQRTDSSIQTLQTQIGQLATSMNAMQQAQGSNQLPAQTVVNPNVPNSNVSAISLRS</sequence>
<dbReference type="EMBL" id="BCLP01064248">
    <property type="protein sequence ID" value="GAU10914.1"/>
    <property type="molecule type" value="Genomic_DNA"/>
</dbReference>
<comment type="caution">
    <text evidence="2">The sequence shown here is derived from an EMBL/GenBank/DDBJ whole genome shotgun (WGS) entry which is preliminary data.</text>
</comment>
<reference evidence="3" key="1">
    <citation type="journal article" date="2017" name="Front. Plant Sci.">
        <title>Climate Clever Clovers: New Paradigm to Reduce the Environmental Footprint of Ruminants by Breeding Low Methanogenic Forages Utilizing Haplotype Variation.</title>
        <authorList>
            <person name="Kaur P."/>
            <person name="Appels R."/>
            <person name="Bayer P.E."/>
            <person name="Keeble-Gagnere G."/>
            <person name="Wang J."/>
            <person name="Hirakawa H."/>
            <person name="Shirasawa K."/>
            <person name="Vercoe P."/>
            <person name="Stefanova K."/>
            <person name="Durmic Z."/>
            <person name="Nichols P."/>
            <person name="Revell C."/>
            <person name="Isobe S.N."/>
            <person name="Edwards D."/>
            <person name="Erskine W."/>
        </authorList>
    </citation>
    <scope>NUCLEOTIDE SEQUENCE [LARGE SCALE GENOMIC DNA]</scope>
    <source>
        <strain evidence="3">cv. Daliak</strain>
    </source>
</reference>
<evidence type="ECO:0000313" key="2">
    <source>
        <dbReference type="EMBL" id="GAU10914.1"/>
    </source>
</evidence>
<feature type="compositionally biased region" description="Low complexity" evidence="1">
    <location>
        <begin position="26"/>
        <end position="39"/>
    </location>
</feature>
<dbReference type="AlphaFoldDB" id="A0A1B5Z9Y7"/>
<feature type="region of interest" description="Disordered" evidence="1">
    <location>
        <begin position="80"/>
        <end position="110"/>
    </location>
</feature>
<feature type="compositionally biased region" description="Low complexity" evidence="1">
    <location>
        <begin position="1"/>
        <end position="16"/>
    </location>
</feature>
<feature type="non-terminal residue" evidence="2">
    <location>
        <position position="110"/>
    </location>
</feature>
<feature type="compositionally biased region" description="Polar residues" evidence="1">
    <location>
        <begin position="80"/>
        <end position="92"/>
    </location>
</feature>
<evidence type="ECO:0000256" key="1">
    <source>
        <dbReference type="SAM" id="MobiDB-lite"/>
    </source>
</evidence>
<dbReference type="Proteomes" id="UP000242715">
    <property type="component" value="Unassembled WGS sequence"/>
</dbReference>
<accession>A0A1B5Z9Y7</accession>
<feature type="non-terminal residue" evidence="2">
    <location>
        <position position="1"/>
    </location>
</feature>
<gene>
    <name evidence="2" type="ORF">TSUD_426930</name>
</gene>
<keyword evidence="3" id="KW-1185">Reference proteome</keyword>
<feature type="region of interest" description="Disordered" evidence="1">
    <location>
        <begin position="1"/>
        <end position="40"/>
    </location>
</feature>
<evidence type="ECO:0000313" key="3">
    <source>
        <dbReference type="Proteomes" id="UP000242715"/>
    </source>
</evidence>
<name>A0A1B5Z9Y7_TRISU</name>
<organism evidence="2 3">
    <name type="scientific">Trifolium subterraneum</name>
    <name type="common">Subterranean clover</name>
    <dbReference type="NCBI Taxonomy" id="3900"/>
    <lineage>
        <taxon>Eukaryota</taxon>
        <taxon>Viridiplantae</taxon>
        <taxon>Streptophyta</taxon>
        <taxon>Embryophyta</taxon>
        <taxon>Tracheophyta</taxon>
        <taxon>Spermatophyta</taxon>
        <taxon>Magnoliopsida</taxon>
        <taxon>eudicotyledons</taxon>
        <taxon>Gunneridae</taxon>
        <taxon>Pentapetalae</taxon>
        <taxon>rosids</taxon>
        <taxon>fabids</taxon>
        <taxon>Fabales</taxon>
        <taxon>Fabaceae</taxon>
        <taxon>Papilionoideae</taxon>
        <taxon>50 kb inversion clade</taxon>
        <taxon>NPAAA clade</taxon>
        <taxon>Hologalegina</taxon>
        <taxon>IRL clade</taxon>
        <taxon>Trifolieae</taxon>
        <taxon>Trifolium</taxon>
    </lineage>
</organism>
<feature type="compositionally biased region" description="Low complexity" evidence="1">
    <location>
        <begin position="93"/>
        <end position="104"/>
    </location>
</feature>